<evidence type="ECO:0000313" key="2">
    <source>
        <dbReference type="EMBL" id="KAJ1096573.1"/>
    </source>
</evidence>
<gene>
    <name evidence="2" type="ORF">NDU88_001708</name>
</gene>
<protein>
    <submittedName>
        <fullName evidence="2">Uncharacterized protein</fullName>
    </submittedName>
</protein>
<evidence type="ECO:0000313" key="3">
    <source>
        <dbReference type="Proteomes" id="UP001066276"/>
    </source>
</evidence>
<sequence>MQTDPRGMQMDPRGMQMDPRGMQMDPRGMQMDIRGMQMDSPEPYKYSNLQDESLLHIQASKPQDLPAGRIRIVGNILPCKDSVKT</sequence>
<accession>A0AAV7M3X5</accession>
<keyword evidence="3" id="KW-1185">Reference proteome</keyword>
<reference evidence="2" key="1">
    <citation type="journal article" date="2022" name="bioRxiv">
        <title>Sequencing and chromosome-scale assembly of the giantPleurodeles waltlgenome.</title>
        <authorList>
            <person name="Brown T."/>
            <person name="Elewa A."/>
            <person name="Iarovenko S."/>
            <person name="Subramanian E."/>
            <person name="Araus A.J."/>
            <person name="Petzold A."/>
            <person name="Susuki M."/>
            <person name="Suzuki K.-i.T."/>
            <person name="Hayashi T."/>
            <person name="Toyoda A."/>
            <person name="Oliveira C."/>
            <person name="Osipova E."/>
            <person name="Leigh N.D."/>
            <person name="Simon A."/>
            <person name="Yun M.H."/>
        </authorList>
    </citation>
    <scope>NUCLEOTIDE SEQUENCE</scope>
    <source>
        <strain evidence="2">20211129_DDA</strain>
        <tissue evidence="2">Liver</tissue>
    </source>
</reference>
<dbReference type="AlphaFoldDB" id="A0AAV7M3X5"/>
<feature type="region of interest" description="Disordered" evidence="1">
    <location>
        <begin position="1"/>
        <end position="27"/>
    </location>
</feature>
<evidence type="ECO:0000256" key="1">
    <source>
        <dbReference type="SAM" id="MobiDB-lite"/>
    </source>
</evidence>
<organism evidence="2 3">
    <name type="scientific">Pleurodeles waltl</name>
    <name type="common">Iberian ribbed newt</name>
    <dbReference type="NCBI Taxonomy" id="8319"/>
    <lineage>
        <taxon>Eukaryota</taxon>
        <taxon>Metazoa</taxon>
        <taxon>Chordata</taxon>
        <taxon>Craniata</taxon>
        <taxon>Vertebrata</taxon>
        <taxon>Euteleostomi</taxon>
        <taxon>Amphibia</taxon>
        <taxon>Batrachia</taxon>
        <taxon>Caudata</taxon>
        <taxon>Salamandroidea</taxon>
        <taxon>Salamandridae</taxon>
        <taxon>Pleurodelinae</taxon>
        <taxon>Pleurodeles</taxon>
    </lineage>
</organism>
<proteinExistence type="predicted"/>
<name>A0AAV7M3X5_PLEWA</name>
<comment type="caution">
    <text evidence="2">The sequence shown here is derived from an EMBL/GenBank/DDBJ whole genome shotgun (WGS) entry which is preliminary data.</text>
</comment>
<dbReference type="EMBL" id="JANPWB010000014">
    <property type="protein sequence ID" value="KAJ1096573.1"/>
    <property type="molecule type" value="Genomic_DNA"/>
</dbReference>
<dbReference type="Proteomes" id="UP001066276">
    <property type="component" value="Chromosome 10"/>
</dbReference>